<dbReference type="AlphaFoldDB" id="A0A4Z2IEV0"/>
<reference evidence="1 2" key="1">
    <citation type="submission" date="2019-03" db="EMBL/GenBank/DDBJ databases">
        <title>First draft genome of Liparis tanakae, snailfish: a comprehensive survey of snailfish specific genes.</title>
        <authorList>
            <person name="Kim W."/>
            <person name="Song I."/>
            <person name="Jeong J.-H."/>
            <person name="Kim D."/>
            <person name="Kim S."/>
            <person name="Ryu S."/>
            <person name="Song J.Y."/>
            <person name="Lee S.K."/>
        </authorList>
    </citation>
    <scope>NUCLEOTIDE SEQUENCE [LARGE SCALE GENOMIC DNA]</scope>
    <source>
        <tissue evidence="1">Muscle</tissue>
    </source>
</reference>
<name>A0A4Z2IEV0_9TELE</name>
<dbReference type="Proteomes" id="UP000314294">
    <property type="component" value="Unassembled WGS sequence"/>
</dbReference>
<evidence type="ECO:0000313" key="1">
    <source>
        <dbReference type="EMBL" id="TNN76291.1"/>
    </source>
</evidence>
<proteinExistence type="predicted"/>
<organism evidence="1 2">
    <name type="scientific">Liparis tanakae</name>
    <name type="common">Tanaka's snailfish</name>
    <dbReference type="NCBI Taxonomy" id="230148"/>
    <lineage>
        <taxon>Eukaryota</taxon>
        <taxon>Metazoa</taxon>
        <taxon>Chordata</taxon>
        <taxon>Craniata</taxon>
        <taxon>Vertebrata</taxon>
        <taxon>Euteleostomi</taxon>
        <taxon>Actinopterygii</taxon>
        <taxon>Neopterygii</taxon>
        <taxon>Teleostei</taxon>
        <taxon>Neoteleostei</taxon>
        <taxon>Acanthomorphata</taxon>
        <taxon>Eupercaria</taxon>
        <taxon>Perciformes</taxon>
        <taxon>Cottioidei</taxon>
        <taxon>Cottales</taxon>
        <taxon>Liparidae</taxon>
        <taxon>Liparis</taxon>
    </lineage>
</organism>
<gene>
    <name evidence="1" type="ORF">EYF80_013579</name>
</gene>
<dbReference type="EMBL" id="SRLO01000095">
    <property type="protein sequence ID" value="TNN76291.1"/>
    <property type="molecule type" value="Genomic_DNA"/>
</dbReference>
<sequence>MKGDYFPEEHVDQQLQQIRLAGHGPEEEFSDEARCDALQRGGCEEDPGKALAVPWVEELDHLAEGVLSFLLQAFNKQSCL</sequence>
<keyword evidence="2" id="KW-1185">Reference proteome</keyword>
<comment type="caution">
    <text evidence="1">The sequence shown here is derived from an EMBL/GenBank/DDBJ whole genome shotgun (WGS) entry which is preliminary data.</text>
</comment>
<evidence type="ECO:0000313" key="2">
    <source>
        <dbReference type="Proteomes" id="UP000314294"/>
    </source>
</evidence>
<protein>
    <submittedName>
        <fullName evidence="1">Uncharacterized protein</fullName>
    </submittedName>
</protein>
<accession>A0A4Z2IEV0</accession>